<organism evidence="3 4">
    <name type="scientific">Nocardia bovistercoris</name>
    <dbReference type="NCBI Taxonomy" id="2785916"/>
    <lineage>
        <taxon>Bacteria</taxon>
        <taxon>Bacillati</taxon>
        <taxon>Actinomycetota</taxon>
        <taxon>Actinomycetes</taxon>
        <taxon>Mycobacteriales</taxon>
        <taxon>Nocardiaceae</taxon>
        <taxon>Nocardia</taxon>
    </lineage>
</organism>
<evidence type="ECO:0000256" key="1">
    <source>
        <dbReference type="ARBA" id="ARBA00022801"/>
    </source>
</evidence>
<dbReference type="PANTHER" id="PTHR48081:SF8">
    <property type="entry name" value="ALPHA_BETA HYDROLASE FOLD-3 DOMAIN-CONTAINING PROTEIN-RELATED"/>
    <property type="match status" value="1"/>
</dbReference>
<dbReference type="Gene3D" id="3.40.50.1820">
    <property type="entry name" value="alpha/beta hydrolase"/>
    <property type="match status" value="1"/>
</dbReference>
<protein>
    <submittedName>
        <fullName evidence="3">Alpha/beta hydrolase</fullName>
    </submittedName>
</protein>
<evidence type="ECO:0000259" key="2">
    <source>
        <dbReference type="Pfam" id="PF07859"/>
    </source>
</evidence>
<dbReference type="InterPro" id="IPR013094">
    <property type="entry name" value="AB_hydrolase_3"/>
</dbReference>
<dbReference type="InterPro" id="IPR050300">
    <property type="entry name" value="GDXG_lipolytic_enzyme"/>
</dbReference>
<dbReference type="InterPro" id="IPR029058">
    <property type="entry name" value="AB_hydrolase_fold"/>
</dbReference>
<dbReference type="EMBL" id="JADMLG010000001">
    <property type="protein sequence ID" value="MBH0775322.1"/>
    <property type="molecule type" value="Genomic_DNA"/>
</dbReference>
<reference evidence="3" key="1">
    <citation type="submission" date="2020-11" db="EMBL/GenBank/DDBJ databases">
        <title>Nocardia NEAU-351.nov., a novel actinomycete isolated from the cow dung.</title>
        <authorList>
            <person name="Zhang X."/>
        </authorList>
    </citation>
    <scope>NUCLEOTIDE SEQUENCE</scope>
    <source>
        <strain evidence="3">NEAU-351</strain>
    </source>
</reference>
<proteinExistence type="predicted"/>
<evidence type="ECO:0000313" key="4">
    <source>
        <dbReference type="Proteomes" id="UP000655751"/>
    </source>
</evidence>
<keyword evidence="1 3" id="KW-0378">Hydrolase</keyword>
<dbReference type="GO" id="GO:0016787">
    <property type="term" value="F:hydrolase activity"/>
    <property type="evidence" value="ECO:0007669"/>
    <property type="project" value="UniProtKB-KW"/>
</dbReference>
<feature type="domain" description="Alpha/beta hydrolase fold-3" evidence="2">
    <location>
        <begin position="101"/>
        <end position="300"/>
    </location>
</feature>
<dbReference type="SUPFAM" id="SSF53474">
    <property type="entry name" value="alpha/beta-Hydrolases"/>
    <property type="match status" value="1"/>
</dbReference>
<sequence length="328" mass="35030">MRVTAGRKSTRTSRGLLLGLAAGGLAIAALVRRGSSAFHSDLRYAAAFLPGAAITPLTLPVIRKLGSRVPTLPGVEVVDIDANVSVRVHRPAGLDTPAPALLWIHGGGYLIGSAAQDDQLCRRFAEKLGVVVASVEYRLAPEHPYPAPLDDCYAAWSWLARQPEVDPDRLVVGGASAGGGLAAATVLAARDRGAVLPILQLLVYPMLDDRTADRFELESPLHRLWNRSANRYGWNSYLGAADPDTAVPARNPDLSGLPPAWIGVGSLDLFHDEDLEYARRLRAAGVACEVVEVPGAFHGFDLVLPAARVSRTFFDDQCEAVRAALAPR</sequence>
<name>A0A931I7S3_9NOCA</name>
<dbReference type="Pfam" id="PF07859">
    <property type="entry name" value="Abhydrolase_3"/>
    <property type="match status" value="1"/>
</dbReference>
<accession>A0A931I7S3</accession>
<dbReference type="PANTHER" id="PTHR48081">
    <property type="entry name" value="AB HYDROLASE SUPERFAMILY PROTEIN C4A8.06C"/>
    <property type="match status" value="1"/>
</dbReference>
<comment type="caution">
    <text evidence="3">The sequence shown here is derived from an EMBL/GenBank/DDBJ whole genome shotgun (WGS) entry which is preliminary data.</text>
</comment>
<dbReference type="Proteomes" id="UP000655751">
    <property type="component" value="Unassembled WGS sequence"/>
</dbReference>
<dbReference type="AlphaFoldDB" id="A0A931I7S3"/>
<gene>
    <name evidence="3" type="ORF">IT779_03360</name>
</gene>
<keyword evidence="4" id="KW-1185">Reference proteome</keyword>
<evidence type="ECO:0000313" key="3">
    <source>
        <dbReference type="EMBL" id="MBH0775322.1"/>
    </source>
</evidence>